<dbReference type="Gene3D" id="3.30.465.10">
    <property type="match status" value="1"/>
</dbReference>
<reference evidence="11" key="3">
    <citation type="submission" date="2025-04" db="UniProtKB">
        <authorList>
            <consortium name="RefSeq"/>
        </authorList>
    </citation>
    <scope>IDENTIFICATION</scope>
    <source>
        <strain evidence="11">CBS 304.34</strain>
    </source>
</reference>
<dbReference type="GO" id="GO:0016020">
    <property type="term" value="C:membrane"/>
    <property type="evidence" value="ECO:0007669"/>
    <property type="project" value="UniProtKB-SubCell"/>
</dbReference>
<dbReference type="SUPFAM" id="SSF56176">
    <property type="entry name" value="FAD-binding/transporter-associated domain-like"/>
    <property type="match status" value="1"/>
</dbReference>
<evidence type="ECO:0000313" key="10">
    <source>
        <dbReference type="Proteomes" id="UP000504636"/>
    </source>
</evidence>
<dbReference type="PANTHER" id="PTHR10801">
    <property type="entry name" value="24-DEHYDROCHOLESTEROL REDUCTASE"/>
    <property type="match status" value="1"/>
</dbReference>
<dbReference type="GO" id="GO:0000246">
    <property type="term" value="F:Delta24(24-1) sterol reductase activity"/>
    <property type="evidence" value="ECO:0007669"/>
    <property type="project" value="TreeGrafter"/>
</dbReference>
<evidence type="ECO:0000256" key="2">
    <source>
        <dbReference type="ARBA" id="ARBA00012405"/>
    </source>
</evidence>
<dbReference type="InterPro" id="IPR040165">
    <property type="entry name" value="Diminuto-like"/>
</dbReference>
<evidence type="ECO:0000256" key="1">
    <source>
        <dbReference type="ARBA" id="ARBA00004167"/>
    </source>
</evidence>
<dbReference type="AlphaFoldDB" id="A0A6A6Z1T3"/>
<dbReference type="GO" id="GO:0005737">
    <property type="term" value="C:cytoplasm"/>
    <property type="evidence" value="ECO:0007669"/>
    <property type="project" value="TreeGrafter"/>
</dbReference>
<dbReference type="GO" id="GO:0008202">
    <property type="term" value="P:steroid metabolic process"/>
    <property type="evidence" value="ECO:0007669"/>
    <property type="project" value="TreeGrafter"/>
</dbReference>
<dbReference type="OrthoDB" id="415825at2759"/>
<evidence type="ECO:0000313" key="11">
    <source>
        <dbReference type="RefSeq" id="XP_033582025.1"/>
    </source>
</evidence>
<accession>A0A6A6Z1T3</accession>
<dbReference type="GO" id="GO:0050614">
    <property type="term" value="F:Delta24-sterol reductase activity"/>
    <property type="evidence" value="ECO:0007669"/>
    <property type="project" value="UniProtKB-EC"/>
</dbReference>
<dbReference type="InterPro" id="IPR016169">
    <property type="entry name" value="FAD-bd_PCMH_sub2"/>
</dbReference>
<dbReference type="EMBL" id="MU003694">
    <property type="protein sequence ID" value="KAF2815061.1"/>
    <property type="molecule type" value="Genomic_DNA"/>
</dbReference>
<evidence type="ECO:0000256" key="5">
    <source>
        <dbReference type="ARBA" id="ARBA00023002"/>
    </source>
</evidence>
<keyword evidence="6 7" id="KW-0472">Membrane</keyword>
<reference evidence="9 11" key="1">
    <citation type="journal article" date="2020" name="Stud. Mycol.">
        <title>101 Dothideomycetes genomes: a test case for predicting lifestyles and emergence of pathogens.</title>
        <authorList>
            <person name="Haridas S."/>
            <person name="Albert R."/>
            <person name="Binder M."/>
            <person name="Bloem J."/>
            <person name="Labutti K."/>
            <person name="Salamov A."/>
            <person name="Andreopoulos B."/>
            <person name="Baker S."/>
            <person name="Barry K."/>
            <person name="Bills G."/>
            <person name="Bluhm B."/>
            <person name="Cannon C."/>
            <person name="Castanera R."/>
            <person name="Culley D."/>
            <person name="Daum C."/>
            <person name="Ezra D."/>
            <person name="Gonzalez J."/>
            <person name="Henrissat B."/>
            <person name="Kuo A."/>
            <person name="Liang C."/>
            <person name="Lipzen A."/>
            <person name="Lutzoni F."/>
            <person name="Magnuson J."/>
            <person name="Mondo S."/>
            <person name="Nolan M."/>
            <person name="Ohm R."/>
            <person name="Pangilinan J."/>
            <person name="Park H.-J."/>
            <person name="Ramirez L."/>
            <person name="Alfaro M."/>
            <person name="Sun H."/>
            <person name="Tritt A."/>
            <person name="Yoshinaga Y."/>
            <person name="Zwiers L.-H."/>
            <person name="Turgeon B."/>
            <person name="Goodwin S."/>
            <person name="Spatafora J."/>
            <person name="Crous P."/>
            <person name="Grigoriev I."/>
        </authorList>
    </citation>
    <scope>NUCLEOTIDE SEQUENCE</scope>
    <source>
        <strain evidence="9 11">CBS 304.34</strain>
    </source>
</reference>
<dbReference type="EC" id="1.3.1.72" evidence="2"/>
<dbReference type="InterPro" id="IPR006094">
    <property type="entry name" value="Oxid_FAD_bind_N"/>
</dbReference>
<feature type="transmembrane region" description="Helical" evidence="7">
    <location>
        <begin position="498"/>
        <end position="518"/>
    </location>
</feature>
<organism evidence="9">
    <name type="scientific">Mytilinidion resinicola</name>
    <dbReference type="NCBI Taxonomy" id="574789"/>
    <lineage>
        <taxon>Eukaryota</taxon>
        <taxon>Fungi</taxon>
        <taxon>Dikarya</taxon>
        <taxon>Ascomycota</taxon>
        <taxon>Pezizomycotina</taxon>
        <taxon>Dothideomycetes</taxon>
        <taxon>Pleosporomycetidae</taxon>
        <taxon>Mytilinidiales</taxon>
        <taxon>Mytilinidiaceae</taxon>
        <taxon>Mytilinidion</taxon>
    </lineage>
</organism>
<dbReference type="GO" id="GO:0071949">
    <property type="term" value="F:FAD binding"/>
    <property type="evidence" value="ECO:0007669"/>
    <property type="project" value="InterPro"/>
</dbReference>
<evidence type="ECO:0000259" key="8">
    <source>
        <dbReference type="PROSITE" id="PS51387"/>
    </source>
</evidence>
<evidence type="ECO:0000256" key="3">
    <source>
        <dbReference type="ARBA" id="ARBA00022692"/>
    </source>
</evidence>
<comment type="subcellular location">
    <subcellularLocation>
        <location evidence="1">Membrane</location>
        <topology evidence="1">Single-pass membrane protein</topology>
    </subcellularLocation>
</comment>
<keyword evidence="5" id="KW-0560">Oxidoreductase</keyword>
<dbReference type="Proteomes" id="UP000504636">
    <property type="component" value="Unplaced"/>
</dbReference>
<dbReference type="FunFam" id="3.30.465.10:FF:000031">
    <property type="entry name" value="FAD binding domain protein"/>
    <property type="match status" value="1"/>
</dbReference>
<name>A0A6A6Z1T3_9PEZI</name>
<sequence>MEEHEASVASIAATVRHFHDEKIPFRIYHGSTNSTRQTTFQRDKIIDTSSLNRVLNVDMKAKTVLVEPNVPMDLLVDATMECGLLPPVVMEFPGITAGGGFVGTAGESSSFKHGFFDRTVNRIEMVLANGEVVRASKKVKGDLFHGSAGSFGTLGVLTMLEIQCIDAKPYVELVYHPVSSPAESVQKTQEVTKDPKNDYVDGILFGPTNGAIITGRLTSKLHPGTKLQKFSRPLDPWFYIHAESMVSSTTRTDIVPIRDYLFRYDRGAFWTGRYAFSYFLTPFNWVTRALLDHFMHTRVMYHALHASGHMKQYIIQDLALPVAHAEEFINWVNAKFGFFPIWLCPLRQDFEASMGHPGALIQHNTERGSSGLLNVGVWGPGPTNPSTFTSINRDLEAKLRELGGIKWLYAQAFYTEEEFWSIYDRKPYDALREKYGASGLPTVYDKVKVRKEVEEGTGLKAQLRRRIRETPFLSGLYGVYKAIFGKDYLLARTSGDSVGLVSIGFILLLLTLLVGFLVV</sequence>
<dbReference type="PROSITE" id="PS51387">
    <property type="entry name" value="FAD_PCMH"/>
    <property type="match status" value="1"/>
</dbReference>
<dbReference type="PANTHER" id="PTHR10801:SF0">
    <property type="entry name" value="DELTA(24)-STEROL REDUCTASE"/>
    <property type="match status" value="1"/>
</dbReference>
<protein>
    <recommendedName>
        <fullName evidence="2">Delta(24)-sterol reductase</fullName>
        <ecNumber evidence="2">1.3.1.72</ecNumber>
    </recommendedName>
</protein>
<dbReference type="InterPro" id="IPR036318">
    <property type="entry name" value="FAD-bd_PCMH-like_sf"/>
</dbReference>
<dbReference type="Pfam" id="PF01565">
    <property type="entry name" value="FAD_binding_4"/>
    <property type="match status" value="1"/>
</dbReference>
<dbReference type="GeneID" id="54459953"/>
<gene>
    <name evidence="9 11" type="ORF">BDZ99DRAFT_459005</name>
</gene>
<evidence type="ECO:0000256" key="7">
    <source>
        <dbReference type="SAM" id="Phobius"/>
    </source>
</evidence>
<dbReference type="RefSeq" id="XP_033582025.1">
    <property type="nucleotide sequence ID" value="XM_033719060.1"/>
</dbReference>
<reference evidence="11" key="2">
    <citation type="submission" date="2020-04" db="EMBL/GenBank/DDBJ databases">
        <authorList>
            <consortium name="NCBI Genome Project"/>
        </authorList>
    </citation>
    <scope>NUCLEOTIDE SEQUENCE</scope>
    <source>
        <strain evidence="11">CBS 304.34</strain>
    </source>
</reference>
<keyword evidence="3 7" id="KW-0812">Transmembrane</keyword>
<dbReference type="InterPro" id="IPR016166">
    <property type="entry name" value="FAD-bd_PCMH"/>
</dbReference>
<evidence type="ECO:0000256" key="6">
    <source>
        <dbReference type="ARBA" id="ARBA00023136"/>
    </source>
</evidence>
<evidence type="ECO:0000256" key="4">
    <source>
        <dbReference type="ARBA" id="ARBA00022989"/>
    </source>
</evidence>
<keyword evidence="10" id="KW-1185">Reference proteome</keyword>
<feature type="domain" description="FAD-binding PCMH-type" evidence="8">
    <location>
        <begin position="1"/>
        <end position="167"/>
    </location>
</feature>
<proteinExistence type="predicted"/>
<keyword evidence="4 7" id="KW-1133">Transmembrane helix</keyword>
<evidence type="ECO:0000313" key="9">
    <source>
        <dbReference type="EMBL" id="KAF2815061.1"/>
    </source>
</evidence>